<keyword evidence="2" id="KW-1185">Reference proteome</keyword>
<comment type="caution">
    <text evidence="1">The sequence shown here is derived from an EMBL/GenBank/DDBJ whole genome shotgun (WGS) entry which is preliminary data.</text>
</comment>
<accession>A0ACC2PIG7</accession>
<gene>
    <name evidence="1" type="ORF">QAD02_018620</name>
</gene>
<evidence type="ECO:0000313" key="2">
    <source>
        <dbReference type="Proteomes" id="UP001239111"/>
    </source>
</evidence>
<name>A0ACC2PIG7_9HYME</name>
<sequence length="605" mass="68156">MDIDENLFINFIPLISAGILTLVTFITIVIKLRNRWPVRVNCWFCDSNAQIHRQSLNWWLCPQCEQYNGFSEDGDYRFEIPEQHELQKKGASNNKWYCQKSKVSTSKYSLCRECNRREELKLSKLRELEDSADLNNDEQIARFERTFEKKYPLCSRCQNVVQRVLCKQTLWLTQYKMLLFKQKPIKRIIESREKIEKVLRVALLLLASMSIHSSDVWYFPLCGIVLQIITCLVCQVNQYSNLLLVLGWACLLGTNEYFAGMFDFDSLLPDIESSPVTDSSRQHFVVALGSVIGIANLKFRYHKTITNEYLQFKKLETPNVSAPTSRSPTPEITEFTLKKTTCNEQRTRSSYSPVNITSTIMNPSAVETPIPLKPFNPTKRSLVSNVSESRFLQGSNSSSLETSFSRNSPVQAASLNDSLNSLNSLSLGSGPRSSSSSQSPNVFETKVYGTTSPDIFCRRKPPILAPPKLRSLTQISWVAGGYWQSGLDIHTLSRSSSQSSGFGSTASNYGRPSREPSVQDFDRCSVLSDSCFATPESPIWSKSSHSAVKNDSLSSSSESIDCCSKRETKCSGHTTTIVTNPSWLPVLLCSSLIFNMAVVCTLLLR</sequence>
<evidence type="ECO:0000313" key="1">
    <source>
        <dbReference type="EMBL" id="KAJ8682828.1"/>
    </source>
</evidence>
<dbReference type="Proteomes" id="UP001239111">
    <property type="component" value="Chromosome 1"/>
</dbReference>
<dbReference type="EMBL" id="CM056741">
    <property type="protein sequence ID" value="KAJ8682828.1"/>
    <property type="molecule type" value="Genomic_DNA"/>
</dbReference>
<organism evidence="1 2">
    <name type="scientific">Eretmocerus hayati</name>
    <dbReference type="NCBI Taxonomy" id="131215"/>
    <lineage>
        <taxon>Eukaryota</taxon>
        <taxon>Metazoa</taxon>
        <taxon>Ecdysozoa</taxon>
        <taxon>Arthropoda</taxon>
        <taxon>Hexapoda</taxon>
        <taxon>Insecta</taxon>
        <taxon>Pterygota</taxon>
        <taxon>Neoptera</taxon>
        <taxon>Endopterygota</taxon>
        <taxon>Hymenoptera</taxon>
        <taxon>Apocrita</taxon>
        <taxon>Proctotrupomorpha</taxon>
        <taxon>Chalcidoidea</taxon>
        <taxon>Aphelinidae</taxon>
        <taxon>Aphelininae</taxon>
        <taxon>Eretmocerus</taxon>
    </lineage>
</organism>
<protein>
    <submittedName>
        <fullName evidence="1">Uncharacterized protein</fullName>
    </submittedName>
</protein>
<proteinExistence type="predicted"/>
<reference evidence="1" key="1">
    <citation type="submission" date="2023-04" db="EMBL/GenBank/DDBJ databases">
        <title>A chromosome-level genome assembly of the parasitoid wasp Eretmocerus hayati.</title>
        <authorList>
            <person name="Zhong Y."/>
            <person name="Liu S."/>
            <person name="Liu Y."/>
        </authorList>
    </citation>
    <scope>NUCLEOTIDE SEQUENCE</scope>
    <source>
        <strain evidence="1">ZJU_SS_LIU_2023</strain>
    </source>
</reference>